<evidence type="ECO:0000313" key="3">
    <source>
        <dbReference type="Proteomes" id="UP000604046"/>
    </source>
</evidence>
<evidence type="ECO:0000256" key="1">
    <source>
        <dbReference type="SAM" id="MobiDB-lite"/>
    </source>
</evidence>
<sequence length="130" mass="14082">MLVVSDMCVGAVSDGRLKKEVASLAAQFGFSLARQKKRVVDYDCAHRQQTLKASKTPSSQQEKRLEARSRRMDRPERLDADKLRAVAARVSRSESGVTGVSSPEPQGTAARRRASMQAGSSRSASSKVCA</sequence>
<feature type="compositionally biased region" description="Basic and acidic residues" evidence="1">
    <location>
        <begin position="61"/>
        <end position="84"/>
    </location>
</feature>
<reference evidence="2" key="1">
    <citation type="submission" date="2021-02" db="EMBL/GenBank/DDBJ databases">
        <authorList>
            <person name="Dougan E. K."/>
            <person name="Rhodes N."/>
            <person name="Thang M."/>
            <person name="Chan C."/>
        </authorList>
    </citation>
    <scope>NUCLEOTIDE SEQUENCE</scope>
</reference>
<dbReference type="EMBL" id="CAJNDS010000105">
    <property type="protein sequence ID" value="CAE6958349.1"/>
    <property type="molecule type" value="Genomic_DNA"/>
</dbReference>
<dbReference type="AlphaFoldDB" id="A0A812HQ99"/>
<feature type="compositionally biased region" description="Low complexity" evidence="1">
    <location>
        <begin position="115"/>
        <end position="130"/>
    </location>
</feature>
<feature type="compositionally biased region" description="Polar residues" evidence="1">
    <location>
        <begin position="48"/>
        <end position="60"/>
    </location>
</feature>
<evidence type="ECO:0000313" key="2">
    <source>
        <dbReference type="EMBL" id="CAE6958349.1"/>
    </source>
</evidence>
<keyword evidence="3" id="KW-1185">Reference proteome</keyword>
<name>A0A812HQ99_9DINO</name>
<comment type="caution">
    <text evidence="2">The sequence shown here is derived from an EMBL/GenBank/DDBJ whole genome shotgun (WGS) entry which is preliminary data.</text>
</comment>
<gene>
    <name evidence="2" type="ORF">SNAT2548_LOCUS1842</name>
</gene>
<feature type="region of interest" description="Disordered" evidence="1">
    <location>
        <begin position="48"/>
        <end position="130"/>
    </location>
</feature>
<proteinExistence type="predicted"/>
<feature type="compositionally biased region" description="Polar residues" evidence="1">
    <location>
        <begin position="93"/>
        <end position="105"/>
    </location>
</feature>
<accession>A0A812HQ99</accession>
<organism evidence="2 3">
    <name type="scientific">Symbiodinium natans</name>
    <dbReference type="NCBI Taxonomy" id="878477"/>
    <lineage>
        <taxon>Eukaryota</taxon>
        <taxon>Sar</taxon>
        <taxon>Alveolata</taxon>
        <taxon>Dinophyceae</taxon>
        <taxon>Suessiales</taxon>
        <taxon>Symbiodiniaceae</taxon>
        <taxon>Symbiodinium</taxon>
    </lineage>
</organism>
<dbReference type="Proteomes" id="UP000604046">
    <property type="component" value="Unassembled WGS sequence"/>
</dbReference>
<protein>
    <submittedName>
        <fullName evidence="2">Uncharacterized protein</fullName>
    </submittedName>
</protein>